<sequence>MRILYFITFICFLSCDSQTDCSSFKNGKFKIVDKKLNHESIIERNDSIQIERNLETGEESKYLIKWSGDCEYSLQITSGSEEVLNVLKDKLIFVKIISTERDGYTFQVEIENIGYVGIQKVKKIQ</sequence>
<dbReference type="Proteomes" id="UP001200022">
    <property type="component" value="Unassembled WGS sequence"/>
</dbReference>
<name>A0ABS9IGS1_9FLAO</name>
<proteinExistence type="predicted"/>
<comment type="caution">
    <text evidence="1">The sequence shown here is derived from an EMBL/GenBank/DDBJ whole genome shotgun (WGS) entry which is preliminary data.</text>
</comment>
<evidence type="ECO:0000313" key="2">
    <source>
        <dbReference type="Proteomes" id="UP001200022"/>
    </source>
</evidence>
<reference evidence="1 2" key="1">
    <citation type="submission" date="2022-01" db="EMBL/GenBank/DDBJ databases">
        <title>Draft genome sequence of Sabulilitoribacter multivorans KCTC 32326.</title>
        <authorList>
            <person name="Oh J.-S."/>
        </authorList>
    </citation>
    <scope>NUCLEOTIDE SEQUENCE [LARGE SCALE GENOMIC DNA]</scope>
    <source>
        <strain evidence="1 2">M-M16</strain>
    </source>
</reference>
<organism evidence="1 2">
    <name type="scientific">Flaviramulus multivorans</name>
    <dbReference type="NCBI Taxonomy" id="1304750"/>
    <lineage>
        <taxon>Bacteria</taxon>
        <taxon>Pseudomonadati</taxon>
        <taxon>Bacteroidota</taxon>
        <taxon>Flavobacteriia</taxon>
        <taxon>Flavobacteriales</taxon>
        <taxon>Flavobacteriaceae</taxon>
        <taxon>Flaviramulus</taxon>
    </lineage>
</organism>
<keyword evidence="2" id="KW-1185">Reference proteome</keyword>
<evidence type="ECO:0008006" key="3">
    <source>
        <dbReference type="Google" id="ProtNLM"/>
    </source>
</evidence>
<protein>
    <recommendedName>
        <fullName evidence="3">DNA topoisomerase IV</fullName>
    </recommendedName>
</protein>
<evidence type="ECO:0000313" key="1">
    <source>
        <dbReference type="EMBL" id="MCF7559815.1"/>
    </source>
</evidence>
<gene>
    <name evidence="1" type="ORF">L3X39_04130</name>
</gene>
<dbReference type="RefSeq" id="WP_237230481.1">
    <property type="nucleotide sequence ID" value="NZ_JAKKDV010000001.1"/>
</dbReference>
<dbReference type="EMBL" id="JAKKDV010000001">
    <property type="protein sequence ID" value="MCF7559815.1"/>
    <property type="molecule type" value="Genomic_DNA"/>
</dbReference>
<accession>A0ABS9IGS1</accession>